<comment type="catalytic activity">
    <reaction evidence="8">
        <text>L-histidyl-[protein] + UTP = N(tele)-(5'-uridylyl)-L-histidyl-[protein] + diphosphate</text>
        <dbReference type="Rhea" id="RHEA:83891"/>
        <dbReference type="Rhea" id="RHEA-COMP:9745"/>
        <dbReference type="Rhea" id="RHEA-COMP:20239"/>
        <dbReference type="ChEBI" id="CHEBI:29979"/>
        <dbReference type="ChEBI" id="CHEBI:33019"/>
        <dbReference type="ChEBI" id="CHEBI:46398"/>
        <dbReference type="ChEBI" id="CHEBI:233474"/>
    </reaction>
</comment>
<evidence type="ECO:0000256" key="8">
    <source>
        <dbReference type="HAMAP-Rule" id="MF_00692"/>
    </source>
</evidence>
<evidence type="ECO:0000256" key="6">
    <source>
        <dbReference type="ARBA" id="ARBA00022840"/>
    </source>
</evidence>
<evidence type="ECO:0000256" key="5">
    <source>
        <dbReference type="ARBA" id="ARBA00022741"/>
    </source>
</evidence>
<feature type="binding site" evidence="8">
    <location>
        <position position="257"/>
    </location>
    <ligand>
        <name>Mg(2+)</name>
        <dbReference type="ChEBI" id="CHEBI:18420"/>
    </ligand>
</feature>
<feature type="binding site" evidence="8">
    <location>
        <position position="130"/>
    </location>
    <ligand>
        <name>ATP</name>
        <dbReference type="ChEBI" id="CHEBI:30616"/>
    </ligand>
</feature>
<keyword evidence="7 8" id="KW-0460">Magnesium</keyword>
<dbReference type="EC" id="2.7.7.108" evidence="8"/>
<name>A0A8J7FBL9_9GAMM</name>
<comment type="function">
    <text evidence="8">Nucleotidyltransferase involved in the post-translational modification of proteins. It can catalyze the addition of adenosine monophosphate (AMP) or uridine monophosphate (UMP) to a protein, resulting in modifications known as AMPylation and UMPylation.</text>
</comment>
<accession>A0A8J7FBL9</accession>
<protein>
    <recommendedName>
        <fullName evidence="8">Protein nucleotidyltransferase YdiU</fullName>
        <ecNumber evidence="8">2.7.7.-</ecNumber>
    </recommendedName>
    <alternativeName>
        <fullName evidence="8">Protein adenylyltransferase YdiU</fullName>
        <ecNumber evidence="8">2.7.7.108</ecNumber>
    </alternativeName>
    <alternativeName>
        <fullName evidence="8">Protein uridylyltransferase YdiU</fullName>
        <ecNumber evidence="8">2.7.7.-</ecNumber>
    </alternativeName>
</protein>
<dbReference type="Proteomes" id="UP000640333">
    <property type="component" value="Unassembled WGS sequence"/>
</dbReference>
<gene>
    <name evidence="8" type="primary">ydiU</name>
    <name evidence="8" type="synonym">selO</name>
    <name evidence="9" type="ORF">IOQ59_05570</name>
</gene>
<dbReference type="HAMAP" id="MF_00692">
    <property type="entry name" value="SelO"/>
    <property type="match status" value="1"/>
</dbReference>
<feature type="binding site" evidence="8">
    <location>
        <position position="129"/>
    </location>
    <ligand>
        <name>ATP</name>
        <dbReference type="ChEBI" id="CHEBI:30616"/>
    </ligand>
</feature>
<keyword evidence="3 8" id="KW-0548">Nucleotidyltransferase</keyword>
<dbReference type="GO" id="GO:0000287">
    <property type="term" value="F:magnesium ion binding"/>
    <property type="evidence" value="ECO:0007669"/>
    <property type="project" value="UniProtKB-UniRule"/>
</dbReference>
<sequence length="488" mass="55663">MSETFATLESLNFDNSYARLPEHFYHKVLPEALPGSHLISFNPEVAVLLDLNPCAINPSELAHYFGGHAPLPGSDALAMKYTGHQFGYYNPDLGDGRGLLLGEVVNKQGQRWDLHLKGAGKTRYSRFGDGRAVLRSSIREYLVGEAMQGLGIPTTRALCLIGSEQQVMREGMESCAAVLRVTPCHIRFGHFEYFYYSKQHEDLKRLADYSIERYYPDAKDAENPYLAMYQQIAERTAYMVAMWQAYGFVHGVLNTDNMSILGETFDYGPYTFMDEYRPDFVSNHSDETGRYAFKQQPDIVQWNLTALAEAFLPMVGEDDLKAVLREYSHQFVAYRNQRLSARLGLVTSQADDAGLIESLLSLFAAQRVDFNRFFRTLCDYQGDREQLYPFFFHREAVDTWMDQFDVRLADEAASFPIRRQQMRSVNPKYMLRNYMAEEAIREANTGNYVPVNQLLALLRHPGDEHPDMERYSAAPPDWAGGISLTCSS</sequence>
<reference evidence="9" key="1">
    <citation type="submission" date="2020-10" db="EMBL/GenBank/DDBJ databases">
        <title>Bacterium isolated from coastal waters sediment.</title>
        <authorList>
            <person name="Chen R.-J."/>
            <person name="Lu D.-C."/>
            <person name="Zhu K.-L."/>
            <person name="Du Z.-J."/>
        </authorList>
    </citation>
    <scope>NUCLEOTIDE SEQUENCE</scope>
    <source>
        <strain evidence="9">N1Y112</strain>
    </source>
</reference>
<organism evidence="9 10">
    <name type="scientific">Pontibacterium sinense</name>
    <dbReference type="NCBI Taxonomy" id="2781979"/>
    <lineage>
        <taxon>Bacteria</taxon>
        <taxon>Pseudomonadati</taxon>
        <taxon>Pseudomonadota</taxon>
        <taxon>Gammaproteobacteria</taxon>
        <taxon>Oceanospirillales</taxon>
        <taxon>Oceanospirillaceae</taxon>
        <taxon>Pontibacterium</taxon>
    </lineage>
</organism>
<evidence type="ECO:0000313" key="9">
    <source>
        <dbReference type="EMBL" id="MBE9396729.1"/>
    </source>
</evidence>
<comment type="catalytic activity">
    <reaction evidence="8">
        <text>L-threonyl-[protein] + ATP = 3-O-(5'-adenylyl)-L-threonyl-[protein] + diphosphate</text>
        <dbReference type="Rhea" id="RHEA:54292"/>
        <dbReference type="Rhea" id="RHEA-COMP:11060"/>
        <dbReference type="Rhea" id="RHEA-COMP:13847"/>
        <dbReference type="ChEBI" id="CHEBI:30013"/>
        <dbReference type="ChEBI" id="CHEBI:30616"/>
        <dbReference type="ChEBI" id="CHEBI:33019"/>
        <dbReference type="ChEBI" id="CHEBI:138113"/>
        <dbReference type="EC" id="2.7.7.108"/>
    </reaction>
</comment>
<feature type="binding site" evidence="8">
    <location>
        <position position="266"/>
    </location>
    <ligand>
        <name>Mg(2+)</name>
        <dbReference type="ChEBI" id="CHEBI:18420"/>
    </ligand>
</feature>
<dbReference type="RefSeq" id="WP_193952283.1">
    <property type="nucleotide sequence ID" value="NZ_JADEYS010000004.1"/>
</dbReference>
<dbReference type="AlphaFoldDB" id="A0A8J7FBL9"/>
<keyword evidence="4 8" id="KW-0479">Metal-binding</keyword>
<comment type="catalytic activity">
    <reaction evidence="8">
        <text>L-tyrosyl-[protein] + ATP = O-(5'-adenylyl)-L-tyrosyl-[protein] + diphosphate</text>
        <dbReference type="Rhea" id="RHEA:54288"/>
        <dbReference type="Rhea" id="RHEA-COMP:10136"/>
        <dbReference type="Rhea" id="RHEA-COMP:13846"/>
        <dbReference type="ChEBI" id="CHEBI:30616"/>
        <dbReference type="ChEBI" id="CHEBI:33019"/>
        <dbReference type="ChEBI" id="CHEBI:46858"/>
        <dbReference type="ChEBI" id="CHEBI:83624"/>
        <dbReference type="EC" id="2.7.7.108"/>
    </reaction>
</comment>
<comment type="catalytic activity">
    <reaction evidence="8">
        <text>L-tyrosyl-[protein] + UTP = O-(5'-uridylyl)-L-tyrosyl-[protein] + diphosphate</text>
        <dbReference type="Rhea" id="RHEA:83887"/>
        <dbReference type="Rhea" id="RHEA-COMP:10136"/>
        <dbReference type="Rhea" id="RHEA-COMP:20238"/>
        <dbReference type="ChEBI" id="CHEBI:33019"/>
        <dbReference type="ChEBI" id="CHEBI:46398"/>
        <dbReference type="ChEBI" id="CHEBI:46858"/>
        <dbReference type="ChEBI" id="CHEBI:90602"/>
    </reaction>
</comment>
<proteinExistence type="inferred from homology"/>
<feature type="binding site" evidence="8">
    <location>
        <position position="117"/>
    </location>
    <ligand>
        <name>ATP</name>
        <dbReference type="ChEBI" id="CHEBI:30616"/>
    </ligand>
</feature>
<comment type="catalytic activity">
    <reaction evidence="8">
        <text>L-seryl-[protein] + UTP = O-(5'-uridylyl)-L-seryl-[protein] + diphosphate</text>
        <dbReference type="Rhea" id="RHEA:64604"/>
        <dbReference type="Rhea" id="RHEA-COMP:9863"/>
        <dbReference type="Rhea" id="RHEA-COMP:16635"/>
        <dbReference type="ChEBI" id="CHEBI:29999"/>
        <dbReference type="ChEBI" id="CHEBI:33019"/>
        <dbReference type="ChEBI" id="CHEBI:46398"/>
        <dbReference type="ChEBI" id="CHEBI:156051"/>
    </reaction>
</comment>
<comment type="cofactor">
    <cofactor evidence="8">
        <name>Mg(2+)</name>
        <dbReference type="ChEBI" id="CHEBI:18420"/>
    </cofactor>
    <cofactor evidence="8">
        <name>Mn(2+)</name>
        <dbReference type="ChEBI" id="CHEBI:29035"/>
    </cofactor>
</comment>
<dbReference type="GO" id="GO:0070733">
    <property type="term" value="F:AMPylase activity"/>
    <property type="evidence" value="ECO:0007669"/>
    <property type="project" value="UniProtKB-EC"/>
</dbReference>
<comment type="similarity">
    <text evidence="1 8">Belongs to the SELO family.</text>
</comment>
<evidence type="ECO:0000256" key="7">
    <source>
        <dbReference type="ARBA" id="ARBA00022842"/>
    </source>
</evidence>
<feature type="active site" description="Proton acceptor" evidence="8">
    <location>
        <position position="256"/>
    </location>
</feature>
<keyword evidence="6 8" id="KW-0067">ATP-binding</keyword>
<dbReference type="EC" id="2.7.7.-" evidence="8"/>
<dbReference type="GO" id="GO:0005524">
    <property type="term" value="F:ATP binding"/>
    <property type="evidence" value="ECO:0007669"/>
    <property type="project" value="UniProtKB-UniRule"/>
</dbReference>
<evidence type="ECO:0000256" key="2">
    <source>
        <dbReference type="ARBA" id="ARBA00022679"/>
    </source>
</evidence>
<dbReference type="Pfam" id="PF02696">
    <property type="entry name" value="SelO"/>
    <property type="match status" value="1"/>
</dbReference>
<keyword evidence="8" id="KW-0464">Manganese</keyword>
<feature type="binding site" evidence="8">
    <location>
        <position position="97"/>
    </location>
    <ligand>
        <name>ATP</name>
        <dbReference type="ChEBI" id="CHEBI:30616"/>
    </ligand>
</feature>
<evidence type="ECO:0000256" key="3">
    <source>
        <dbReference type="ARBA" id="ARBA00022695"/>
    </source>
</evidence>
<dbReference type="NCBIfam" id="NF000658">
    <property type="entry name" value="PRK00029.1"/>
    <property type="match status" value="1"/>
</dbReference>
<dbReference type="EMBL" id="JADEYS010000004">
    <property type="protein sequence ID" value="MBE9396729.1"/>
    <property type="molecule type" value="Genomic_DNA"/>
</dbReference>
<feature type="binding site" evidence="8">
    <location>
        <position position="187"/>
    </location>
    <ligand>
        <name>ATP</name>
        <dbReference type="ChEBI" id="CHEBI:30616"/>
    </ligand>
</feature>
<keyword evidence="2 8" id="KW-0808">Transferase</keyword>
<feature type="binding site" evidence="8">
    <location>
        <position position="266"/>
    </location>
    <ligand>
        <name>ATP</name>
        <dbReference type="ChEBI" id="CHEBI:30616"/>
    </ligand>
</feature>
<evidence type="ECO:0000313" key="10">
    <source>
        <dbReference type="Proteomes" id="UP000640333"/>
    </source>
</evidence>
<keyword evidence="10" id="KW-1185">Reference proteome</keyword>
<feature type="binding site" evidence="8">
    <location>
        <position position="94"/>
    </location>
    <ligand>
        <name>ATP</name>
        <dbReference type="ChEBI" id="CHEBI:30616"/>
    </ligand>
</feature>
<feature type="binding site" evidence="8">
    <location>
        <position position="180"/>
    </location>
    <ligand>
        <name>ATP</name>
        <dbReference type="ChEBI" id="CHEBI:30616"/>
    </ligand>
</feature>
<comment type="caution">
    <text evidence="9">The sequence shown here is derived from an EMBL/GenBank/DDBJ whole genome shotgun (WGS) entry which is preliminary data.</text>
</comment>
<dbReference type="PANTHER" id="PTHR32057">
    <property type="entry name" value="PROTEIN ADENYLYLTRANSFERASE SELO, MITOCHONDRIAL"/>
    <property type="match status" value="1"/>
</dbReference>
<dbReference type="InterPro" id="IPR003846">
    <property type="entry name" value="SelO"/>
</dbReference>
<evidence type="ECO:0000256" key="1">
    <source>
        <dbReference type="ARBA" id="ARBA00009747"/>
    </source>
</evidence>
<comment type="catalytic activity">
    <reaction evidence="8">
        <text>L-seryl-[protein] + ATP = 3-O-(5'-adenylyl)-L-seryl-[protein] + diphosphate</text>
        <dbReference type="Rhea" id="RHEA:58120"/>
        <dbReference type="Rhea" id="RHEA-COMP:9863"/>
        <dbReference type="Rhea" id="RHEA-COMP:15073"/>
        <dbReference type="ChEBI" id="CHEBI:29999"/>
        <dbReference type="ChEBI" id="CHEBI:30616"/>
        <dbReference type="ChEBI" id="CHEBI:33019"/>
        <dbReference type="ChEBI" id="CHEBI:142516"/>
        <dbReference type="EC" id="2.7.7.108"/>
    </reaction>
</comment>
<dbReference type="GO" id="GO:0030145">
    <property type="term" value="F:manganese ion binding"/>
    <property type="evidence" value="ECO:0007669"/>
    <property type="project" value="UniProtKB-UniRule"/>
</dbReference>
<dbReference type="PANTHER" id="PTHR32057:SF14">
    <property type="entry name" value="PROTEIN ADENYLYLTRANSFERASE SELO, MITOCHONDRIAL"/>
    <property type="match status" value="1"/>
</dbReference>
<evidence type="ECO:0000256" key="4">
    <source>
        <dbReference type="ARBA" id="ARBA00022723"/>
    </source>
</evidence>
<keyword evidence="5 8" id="KW-0547">Nucleotide-binding</keyword>
<feature type="binding site" evidence="8">
    <location>
        <position position="96"/>
    </location>
    <ligand>
        <name>ATP</name>
        <dbReference type="ChEBI" id="CHEBI:30616"/>
    </ligand>
</feature>